<dbReference type="Proteomes" id="UP000244956">
    <property type="component" value="Unassembled WGS sequence"/>
</dbReference>
<sequence>MRNKTIILLFAALMASAGVMGQENNKWSLKDCIDYARENNLSIKQQNINVEYQQNLYEQKKLDRVPSLNGSVGYQLSFGRALDKTANEYRNQRFQYGSMGVRASVPLFQGFALQNQVKQNEANWRAAQNELEAAKNDLALNITAYYLQVLFDKELLEVAKEQHKVALEQVENTQKLVEAGRVAEGNLMEIQAQAAREALNVTQMENNLTLSLLNLAQALDLEDPGNFNIVYPDMPELREQDLMLPSTLFNTAVEIMPEIEASRYNLESDEYALKAARGRLYPSLSLDAGWNTSVSKYKDEQNFDFNSRFRNNANQFIGVTINIPVFNNFSVRNNVKNSELSIRSAKFELEKEKQVLRKEIQQAYADAEAAFQKYNSARVAVDSYEESLRYTEKKFSVGLVSPVDYSVARSDYIRAQSDFLQAKYEYVLRTKILDFYTGEPLILE</sequence>
<accession>A0A2U2BBY0</accession>
<dbReference type="PANTHER" id="PTHR30026">
    <property type="entry name" value="OUTER MEMBRANE PROTEIN TOLC"/>
    <property type="match status" value="1"/>
</dbReference>
<keyword evidence="9" id="KW-0732">Signal</keyword>
<feature type="signal peptide" evidence="9">
    <location>
        <begin position="1"/>
        <end position="21"/>
    </location>
</feature>
<evidence type="ECO:0000256" key="4">
    <source>
        <dbReference type="ARBA" id="ARBA00022452"/>
    </source>
</evidence>
<dbReference type="PANTHER" id="PTHR30026:SF20">
    <property type="entry name" value="OUTER MEMBRANE PROTEIN TOLC"/>
    <property type="match status" value="1"/>
</dbReference>
<evidence type="ECO:0000256" key="6">
    <source>
        <dbReference type="ARBA" id="ARBA00023136"/>
    </source>
</evidence>
<comment type="similarity">
    <text evidence="2">Belongs to the outer membrane factor (OMF) (TC 1.B.17) family.</text>
</comment>
<evidence type="ECO:0000256" key="5">
    <source>
        <dbReference type="ARBA" id="ARBA00022692"/>
    </source>
</evidence>
<keyword evidence="6" id="KW-0472">Membrane</keyword>
<feature type="chain" id="PRO_5015502257" evidence="9">
    <location>
        <begin position="22"/>
        <end position="444"/>
    </location>
</feature>
<dbReference type="GO" id="GO:1990281">
    <property type="term" value="C:efflux pump complex"/>
    <property type="evidence" value="ECO:0007669"/>
    <property type="project" value="TreeGrafter"/>
</dbReference>
<name>A0A2U2BBY0_9BACT</name>
<feature type="coiled-coil region" evidence="8">
    <location>
        <begin position="117"/>
        <end position="207"/>
    </location>
</feature>
<dbReference type="RefSeq" id="WP_109263572.1">
    <property type="nucleotide sequence ID" value="NZ_QEWP01000003.1"/>
</dbReference>
<dbReference type="InterPro" id="IPR051906">
    <property type="entry name" value="TolC-like"/>
</dbReference>
<dbReference type="OrthoDB" id="9811587at2"/>
<dbReference type="Pfam" id="PF02321">
    <property type="entry name" value="OEP"/>
    <property type="match status" value="2"/>
</dbReference>
<gene>
    <name evidence="10" type="ORF">DDZ16_06305</name>
</gene>
<dbReference type="SUPFAM" id="SSF56954">
    <property type="entry name" value="Outer membrane efflux proteins (OEP)"/>
    <property type="match status" value="1"/>
</dbReference>
<comment type="subcellular location">
    <subcellularLocation>
        <location evidence="1">Cell outer membrane</location>
    </subcellularLocation>
</comment>
<keyword evidence="3" id="KW-0813">Transport</keyword>
<keyword evidence="7" id="KW-0998">Cell outer membrane</keyword>
<dbReference type="AlphaFoldDB" id="A0A2U2BBY0"/>
<evidence type="ECO:0000256" key="1">
    <source>
        <dbReference type="ARBA" id="ARBA00004442"/>
    </source>
</evidence>
<evidence type="ECO:0000256" key="7">
    <source>
        <dbReference type="ARBA" id="ARBA00023237"/>
    </source>
</evidence>
<dbReference type="GO" id="GO:0015288">
    <property type="term" value="F:porin activity"/>
    <property type="evidence" value="ECO:0007669"/>
    <property type="project" value="TreeGrafter"/>
</dbReference>
<organism evidence="10 11">
    <name type="scientific">Marinilabilia rubra</name>
    <dbReference type="NCBI Taxonomy" id="2162893"/>
    <lineage>
        <taxon>Bacteria</taxon>
        <taxon>Pseudomonadati</taxon>
        <taxon>Bacteroidota</taxon>
        <taxon>Bacteroidia</taxon>
        <taxon>Marinilabiliales</taxon>
        <taxon>Marinilabiliaceae</taxon>
        <taxon>Marinilabilia</taxon>
    </lineage>
</organism>
<feature type="coiled-coil region" evidence="8">
    <location>
        <begin position="346"/>
        <end position="377"/>
    </location>
</feature>
<dbReference type="Gene3D" id="1.20.1600.10">
    <property type="entry name" value="Outer membrane efflux proteins (OEP)"/>
    <property type="match status" value="1"/>
</dbReference>
<dbReference type="GO" id="GO:0015562">
    <property type="term" value="F:efflux transmembrane transporter activity"/>
    <property type="evidence" value="ECO:0007669"/>
    <property type="project" value="InterPro"/>
</dbReference>
<proteinExistence type="inferred from homology"/>
<evidence type="ECO:0000313" key="11">
    <source>
        <dbReference type="Proteomes" id="UP000244956"/>
    </source>
</evidence>
<keyword evidence="5" id="KW-0812">Transmembrane</keyword>
<comment type="caution">
    <text evidence="10">The sequence shown here is derived from an EMBL/GenBank/DDBJ whole genome shotgun (WGS) entry which is preliminary data.</text>
</comment>
<protein>
    <submittedName>
        <fullName evidence="10">TolC family protein</fullName>
    </submittedName>
</protein>
<evidence type="ECO:0000313" key="10">
    <source>
        <dbReference type="EMBL" id="PWE00533.1"/>
    </source>
</evidence>
<dbReference type="InterPro" id="IPR003423">
    <property type="entry name" value="OMP_efflux"/>
</dbReference>
<keyword evidence="11" id="KW-1185">Reference proteome</keyword>
<evidence type="ECO:0000256" key="8">
    <source>
        <dbReference type="SAM" id="Coils"/>
    </source>
</evidence>
<keyword evidence="8" id="KW-0175">Coiled coil</keyword>
<evidence type="ECO:0000256" key="3">
    <source>
        <dbReference type="ARBA" id="ARBA00022448"/>
    </source>
</evidence>
<dbReference type="GO" id="GO:0009279">
    <property type="term" value="C:cell outer membrane"/>
    <property type="evidence" value="ECO:0007669"/>
    <property type="project" value="UniProtKB-SubCell"/>
</dbReference>
<dbReference type="EMBL" id="QEWP01000003">
    <property type="protein sequence ID" value="PWE00533.1"/>
    <property type="molecule type" value="Genomic_DNA"/>
</dbReference>
<reference evidence="10 11" key="1">
    <citation type="submission" date="2018-05" db="EMBL/GenBank/DDBJ databases">
        <title>Marinilabilia rubrum sp. nov., isolated from saltern sediment.</title>
        <authorList>
            <person name="Zhang R."/>
        </authorList>
    </citation>
    <scope>NUCLEOTIDE SEQUENCE [LARGE SCALE GENOMIC DNA]</scope>
    <source>
        <strain evidence="10 11">WTE16</strain>
    </source>
</reference>
<evidence type="ECO:0000256" key="2">
    <source>
        <dbReference type="ARBA" id="ARBA00007613"/>
    </source>
</evidence>
<keyword evidence="4" id="KW-1134">Transmembrane beta strand</keyword>
<evidence type="ECO:0000256" key="9">
    <source>
        <dbReference type="SAM" id="SignalP"/>
    </source>
</evidence>